<organism evidence="2 3">
    <name type="scientific">Polymorphospora lycopeni</name>
    <dbReference type="NCBI Taxonomy" id="3140240"/>
    <lineage>
        <taxon>Bacteria</taxon>
        <taxon>Bacillati</taxon>
        <taxon>Actinomycetota</taxon>
        <taxon>Actinomycetes</taxon>
        <taxon>Micromonosporales</taxon>
        <taxon>Micromonosporaceae</taxon>
        <taxon>Polymorphospora</taxon>
    </lineage>
</organism>
<name>A0ABV5D2Q9_9ACTN</name>
<accession>A0ABV5D2Q9</accession>
<keyword evidence="1" id="KW-0472">Membrane</keyword>
<feature type="transmembrane region" description="Helical" evidence="1">
    <location>
        <begin position="20"/>
        <end position="42"/>
    </location>
</feature>
<proteinExistence type="predicted"/>
<evidence type="ECO:0000256" key="1">
    <source>
        <dbReference type="SAM" id="Phobius"/>
    </source>
</evidence>
<keyword evidence="1" id="KW-1133">Transmembrane helix</keyword>
<protein>
    <submittedName>
        <fullName evidence="2">Rv3654c family TadE-like protein</fullName>
    </submittedName>
</protein>
<gene>
    <name evidence="2" type="ORF">AAFH96_29805</name>
</gene>
<dbReference type="NCBIfam" id="TIGR03816">
    <property type="entry name" value="tadE_like_DECH"/>
    <property type="match status" value="1"/>
</dbReference>
<dbReference type="Proteomes" id="UP001582793">
    <property type="component" value="Unassembled WGS sequence"/>
</dbReference>
<reference evidence="2 3" key="1">
    <citation type="submission" date="2024-04" db="EMBL/GenBank/DDBJ databases">
        <title>Polymorphospora sp. isolated from Baiyangdian Lake in Xiong'an New Area.</title>
        <authorList>
            <person name="Zhang X."/>
            <person name="Liu J."/>
        </authorList>
    </citation>
    <scope>NUCLEOTIDE SEQUENCE [LARGE SCALE GENOMIC DNA]</scope>
    <source>
        <strain evidence="2 3">2-325</strain>
    </source>
</reference>
<sequence>MTAAGPPTYAAPSDRGSASLWVLAVGLLLVAAGIAGAAVGAARVAGRQAKVAADLGALAGAARTLDGAGPACARAAMIVEANGARLVSCTPDGLDLLVTADVVVHPMPGLARTARATTRAGPVRAGPGGPP</sequence>
<evidence type="ECO:0000313" key="2">
    <source>
        <dbReference type="EMBL" id="MFB6397263.1"/>
    </source>
</evidence>
<evidence type="ECO:0000313" key="3">
    <source>
        <dbReference type="Proteomes" id="UP001582793"/>
    </source>
</evidence>
<keyword evidence="1" id="KW-0812">Transmembrane</keyword>
<dbReference type="InterPro" id="IPR021202">
    <property type="entry name" value="Rv3654c-like"/>
</dbReference>
<keyword evidence="3" id="KW-1185">Reference proteome</keyword>
<dbReference type="RefSeq" id="WP_375736403.1">
    <property type="nucleotide sequence ID" value="NZ_JBCGDC010000132.1"/>
</dbReference>
<dbReference type="EMBL" id="JBCGDC010000132">
    <property type="protein sequence ID" value="MFB6397263.1"/>
    <property type="molecule type" value="Genomic_DNA"/>
</dbReference>
<comment type="caution">
    <text evidence="2">The sequence shown here is derived from an EMBL/GenBank/DDBJ whole genome shotgun (WGS) entry which is preliminary data.</text>
</comment>